<dbReference type="SUPFAM" id="SSF54001">
    <property type="entry name" value="Cysteine proteinases"/>
    <property type="match status" value="2"/>
</dbReference>
<keyword evidence="6 11" id="KW-0378">Hydrolase</keyword>
<feature type="compositionally biased region" description="Low complexity" evidence="12">
    <location>
        <begin position="137"/>
        <end position="153"/>
    </location>
</feature>
<evidence type="ECO:0000256" key="1">
    <source>
        <dbReference type="ARBA" id="ARBA00004496"/>
    </source>
</evidence>
<dbReference type="EMBL" id="JAPMOS010000003">
    <property type="protein sequence ID" value="KAJ4462468.1"/>
    <property type="molecule type" value="Genomic_DNA"/>
</dbReference>
<comment type="catalytic activity">
    <reaction evidence="10">
        <text>[protein]-C-terminal L-amino acid-glycyl-phosphatidylethanolamide + H2O = [protein]-C-terminal L-amino acid-glycine + a 1,2-diacyl-sn-glycero-3-phosphoethanolamine</text>
        <dbReference type="Rhea" id="RHEA:67548"/>
        <dbReference type="Rhea" id="RHEA-COMP:17323"/>
        <dbReference type="Rhea" id="RHEA-COMP:17324"/>
        <dbReference type="ChEBI" id="CHEBI:15377"/>
        <dbReference type="ChEBI" id="CHEBI:64612"/>
        <dbReference type="ChEBI" id="CHEBI:172940"/>
        <dbReference type="ChEBI" id="CHEBI:172941"/>
    </reaction>
    <physiologicalReaction direction="left-to-right" evidence="10">
        <dbReference type="Rhea" id="RHEA:67549"/>
    </physiologicalReaction>
</comment>
<evidence type="ECO:0000256" key="6">
    <source>
        <dbReference type="ARBA" id="ARBA00022801"/>
    </source>
</evidence>
<evidence type="ECO:0000256" key="12">
    <source>
        <dbReference type="SAM" id="MobiDB-lite"/>
    </source>
</evidence>
<keyword evidence="4 11" id="KW-0963">Cytoplasm</keyword>
<name>A0ABQ8UVM6_9EUKA</name>
<keyword evidence="5 11" id="KW-0645">Protease</keyword>
<feature type="domain" description="Peptidase C54 catalytic" evidence="13">
    <location>
        <begin position="582"/>
        <end position="669"/>
    </location>
</feature>
<evidence type="ECO:0000256" key="7">
    <source>
        <dbReference type="ARBA" id="ARBA00022807"/>
    </source>
</evidence>
<feature type="compositionally biased region" description="Low complexity" evidence="12">
    <location>
        <begin position="206"/>
        <end position="223"/>
    </location>
</feature>
<evidence type="ECO:0000256" key="4">
    <source>
        <dbReference type="ARBA" id="ARBA00022490"/>
    </source>
</evidence>
<protein>
    <recommendedName>
        <fullName evidence="11">Cysteine protease</fullName>
        <ecNumber evidence="11">3.4.22.-</ecNumber>
    </recommendedName>
</protein>
<evidence type="ECO:0000256" key="10">
    <source>
        <dbReference type="ARBA" id="ARBA00029362"/>
    </source>
</evidence>
<evidence type="ECO:0000256" key="5">
    <source>
        <dbReference type="ARBA" id="ARBA00022670"/>
    </source>
</evidence>
<feature type="compositionally biased region" description="Pro residues" evidence="12">
    <location>
        <begin position="304"/>
        <end position="322"/>
    </location>
</feature>
<evidence type="ECO:0000313" key="15">
    <source>
        <dbReference type="Proteomes" id="UP001141327"/>
    </source>
</evidence>
<comment type="subcellular location">
    <subcellularLocation>
        <location evidence="1 11">Cytoplasm</location>
    </subcellularLocation>
</comment>
<feature type="compositionally biased region" description="Low complexity" evidence="12">
    <location>
        <begin position="453"/>
        <end position="465"/>
    </location>
</feature>
<feature type="compositionally biased region" description="Low complexity" evidence="12">
    <location>
        <begin position="501"/>
        <end position="510"/>
    </location>
</feature>
<feature type="compositionally biased region" description="Low complexity" evidence="12">
    <location>
        <begin position="403"/>
        <end position="415"/>
    </location>
</feature>
<feature type="compositionally biased region" description="Low complexity" evidence="12">
    <location>
        <begin position="472"/>
        <end position="494"/>
    </location>
</feature>
<dbReference type="Proteomes" id="UP001141327">
    <property type="component" value="Unassembled WGS sequence"/>
</dbReference>
<keyword evidence="15" id="KW-1185">Reference proteome</keyword>
<feature type="region of interest" description="Disordered" evidence="12">
    <location>
        <begin position="363"/>
        <end position="522"/>
    </location>
</feature>
<keyword evidence="3" id="KW-0813">Transport</keyword>
<dbReference type="InterPro" id="IPR046792">
    <property type="entry name" value="Peptidase_C54_cat"/>
</dbReference>
<dbReference type="PANTHER" id="PTHR22624">
    <property type="entry name" value="CYSTEINE PROTEASE ATG4"/>
    <property type="match status" value="1"/>
</dbReference>
<evidence type="ECO:0000259" key="13">
    <source>
        <dbReference type="Pfam" id="PF03416"/>
    </source>
</evidence>
<comment type="function">
    <text evidence="11">Cysteine protease that plays a key role in autophagy by mediating both proteolytic activation and delipidation of ATG8 family proteins.</text>
</comment>
<dbReference type="Pfam" id="PF03416">
    <property type="entry name" value="Peptidase_C54"/>
    <property type="match status" value="2"/>
</dbReference>
<comment type="caution">
    <text evidence="14">The sequence shown here is derived from an EMBL/GenBank/DDBJ whole genome shotgun (WGS) entry which is preliminary data.</text>
</comment>
<dbReference type="InterPro" id="IPR038765">
    <property type="entry name" value="Papain-like_cys_pep_sf"/>
</dbReference>
<sequence length="766" mass="81250">MLRTGQMLLGEAFSREYLGRDWRYRPDEYRCKWILRLFSESAAPRLQIPGPFSLQAIAHRGASYDKPIGQWFAPSNVANVLRDLVMSLSPDPVRFAVYTSNDGVIYRDQHATLPSTRHDMGLQAAPLPPVPLPPSPLSRSPSDRTPSTSSRSTTPPPPPPSPTAKSQLASGGWDRSVVSLDMLDRPVLPPPPVKTTYTLADSPLFRPAAPAAPAAPAQRQQQQQEEEKTALLAGVTSAPAMREPGPPCECSRRKRPSPTVTEDEPVLLNHEDARPARRHPAHEPPPSPSAEASRGVVVVTMDPDQPPPTSTPPLPAAAPAPAPGPASLFPAGTPVYRTTCGMLAGGMLGTGTTLVLPRPAALRPSEAPVAQPVRFTTRALSDEEVDEELSSTQSSDEPPPLSAPAGPAAPASAPAMDGSAVLVPAAPRSAGSGTPPDSPDALAPFFLPDEDQPPSQQQPSPALSVPGPPPQQRSQSQGTSPAQQSSISPSSFASRTPPTISSSFGASAPAGGEGGLAAPGSPTLLTELPRPLSPGWRPLIILLPVRCGLEHINQPPIATTRPRLTWSLSFSPMVSSPPPTATQLYVQTLQEVLAMPQSLGISGGKPRSSYWFIGYQDKQLIYLDPHYTQGSIPMDQDLAFSDTISFADIDTSMCLGFLCHDEAEFEDLCLRVNKLSGLFSVSDVTPEYMLPFPTPELGLHLAPQAPPQTEALAQTLRDPAGVPLHYCVRPPLSPPLAAPAAPPSPSATRLVERVEQIAPEAFLAII</sequence>
<dbReference type="PANTHER" id="PTHR22624:SF49">
    <property type="entry name" value="CYSTEINE PROTEASE"/>
    <property type="match status" value="1"/>
</dbReference>
<organism evidence="14 15">
    <name type="scientific">Paratrimastix pyriformis</name>
    <dbReference type="NCBI Taxonomy" id="342808"/>
    <lineage>
        <taxon>Eukaryota</taxon>
        <taxon>Metamonada</taxon>
        <taxon>Preaxostyla</taxon>
        <taxon>Paratrimastigidae</taxon>
        <taxon>Paratrimastix</taxon>
    </lineage>
</organism>
<evidence type="ECO:0000256" key="8">
    <source>
        <dbReference type="ARBA" id="ARBA00022927"/>
    </source>
</evidence>
<proteinExistence type="inferred from homology"/>
<accession>A0ABQ8UVM6</accession>
<feature type="region of interest" description="Disordered" evidence="12">
    <location>
        <begin position="206"/>
        <end position="322"/>
    </location>
</feature>
<feature type="compositionally biased region" description="Pro residues" evidence="12">
    <location>
        <begin position="126"/>
        <end position="136"/>
    </location>
</feature>
<gene>
    <name evidence="14" type="ORF">PAPYR_1110</name>
</gene>
<evidence type="ECO:0000256" key="9">
    <source>
        <dbReference type="ARBA" id="ARBA00023006"/>
    </source>
</evidence>
<feature type="region of interest" description="Disordered" evidence="12">
    <location>
        <begin position="119"/>
        <end position="171"/>
    </location>
</feature>
<evidence type="ECO:0000256" key="3">
    <source>
        <dbReference type="ARBA" id="ARBA00022448"/>
    </source>
</evidence>
<dbReference type="EC" id="3.4.22.-" evidence="11"/>
<keyword evidence="9 11" id="KW-0072">Autophagy</keyword>
<feature type="domain" description="Peptidase C54 catalytic" evidence="13">
    <location>
        <begin position="1"/>
        <end position="115"/>
    </location>
</feature>
<evidence type="ECO:0000313" key="14">
    <source>
        <dbReference type="EMBL" id="KAJ4462468.1"/>
    </source>
</evidence>
<keyword evidence="8 11" id="KW-0653">Protein transport</keyword>
<dbReference type="InterPro" id="IPR005078">
    <property type="entry name" value="Peptidase_C54"/>
</dbReference>
<reference evidence="14" key="1">
    <citation type="journal article" date="2022" name="bioRxiv">
        <title>Genomics of Preaxostyla Flagellates Illuminates Evolutionary Transitions and the Path Towards Mitochondrial Loss.</title>
        <authorList>
            <person name="Novak L.V.F."/>
            <person name="Treitli S.C."/>
            <person name="Pyrih J."/>
            <person name="Halakuc P."/>
            <person name="Pipaliya S.V."/>
            <person name="Vacek V."/>
            <person name="Brzon O."/>
            <person name="Soukal P."/>
            <person name="Eme L."/>
            <person name="Dacks J.B."/>
            <person name="Karnkowska A."/>
            <person name="Elias M."/>
            <person name="Hampl V."/>
        </authorList>
    </citation>
    <scope>NUCLEOTIDE SEQUENCE</scope>
    <source>
        <strain evidence="14">RCP-MX</strain>
    </source>
</reference>
<comment type="similarity">
    <text evidence="2 11">Belongs to the peptidase C54 family.</text>
</comment>
<evidence type="ECO:0000256" key="2">
    <source>
        <dbReference type="ARBA" id="ARBA00010958"/>
    </source>
</evidence>
<evidence type="ECO:0000256" key="11">
    <source>
        <dbReference type="RuleBase" id="RU363115"/>
    </source>
</evidence>
<keyword evidence="7" id="KW-0788">Thiol protease</keyword>